<proteinExistence type="inferred from homology"/>
<keyword evidence="3" id="KW-0276">Fatty acid metabolism</keyword>
<sequence length="164" mass="18068">MIVCNVTSTTCMTRITLPKMLASPLPPAGVHRHIVNVSSFAGRIPFPYFSVYAGTKAFIHHFTQSLAGELVGTCVKVGNLMPGSVITAMNFDKHPGFFAPYPSDFAFSALSMLGVASESCGYFGHELQLTVALAQPEWLRTAAISRYMLIVRDRFYERQKSKDL</sequence>
<dbReference type="Proteomes" id="UP000281553">
    <property type="component" value="Unassembled WGS sequence"/>
</dbReference>
<dbReference type="PRINTS" id="PR00081">
    <property type="entry name" value="GDHRDH"/>
</dbReference>
<keyword evidence="7" id="KW-0275">Fatty acid biosynthesis</keyword>
<evidence type="ECO:0000256" key="5">
    <source>
        <dbReference type="ARBA" id="ARBA00023002"/>
    </source>
</evidence>
<evidence type="ECO:0000256" key="2">
    <source>
        <dbReference type="ARBA" id="ARBA00022516"/>
    </source>
</evidence>
<reference evidence="9 10" key="1">
    <citation type="submission" date="2018-11" db="EMBL/GenBank/DDBJ databases">
        <authorList>
            <consortium name="Pathogen Informatics"/>
        </authorList>
    </citation>
    <scope>NUCLEOTIDE SEQUENCE [LARGE SCALE GENOMIC DNA]</scope>
</reference>
<dbReference type="GO" id="GO:0005783">
    <property type="term" value="C:endoplasmic reticulum"/>
    <property type="evidence" value="ECO:0007669"/>
    <property type="project" value="TreeGrafter"/>
</dbReference>
<dbReference type="PANTHER" id="PTHR43086:SF2">
    <property type="entry name" value="HYDROXYSTEROID DEHYDROGENASE-LIKE PROTEIN 1"/>
    <property type="match status" value="1"/>
</dbReference>
<accession>A0A3P6QU98</accession>
<dbReference type="InterPro" id="IPR036291">
    <property type="entry name" value="NAD(P)-bd_dom_sf"/>
</dbReference>
<name>A0A3P6QU98_DIBLA</name>
<evidence type="ECO:0000313" key="10">
    <source>
        <dbReference type="Proteomes" id="UP000281553"/>
    </source>
</evidence>
<dbReference type="EMBL" id="UYRU01003111">
    <property type="protein sequence ID" value="VDK35251.1"/>
    <property type="molecule type" value="Genomic_DNA"/>
</dbReference>
<protein>
    <submittedName>
        <fullName evidence="9">Uncharacterized protein</fullName>
    </submittedName>
</protein>
<dbReference type="PROSITE" id="PS00061">
    <property type="entry name" value="ADH_SHORT"/>
    <property type="match status" value="1"/>
</dbReference>
<keyword evidence="6" id="KW-0443">Lipid metabolism</keyword>
<evidence type="ECO:0000256" key="8">
    <source>
        <dbReference type="ARBA" id="ARBA00038261"/>
    </source>
</evidence>
<dbReference type="InterPro" id="IPR020904">
    <property type="entry name" value="Sc_DH/Rdtase_CS"/>
</dbReference>
<dbReference type="OrthoDB" id="5545019at2759"/>
<evidence type="ECO:0000256" key="7">
    <source>
        <dbReference type="ARBA" id="ARBA00023160"/>
    </source>
</evidence>
<dbReference type="AlphaFoldDB" id="A0A3P6QU98"/>
<dbReference type="InterPro" id="IPR002347">
    <property type="entry name" value="SDR_fam"/>
</dbReference>
<dbReference type="SUPFAM" id="SSF51735">
    <property type="entry name" value="NAD(P)-binding Rossmann-fold domains"/>
    <property type="match status" value="1"/>
</dbReference>
<keyword evidence="4" id="KW-0521">NADP</keyword>
<keyword evidence="10" id="KW-1185">Reference proteome</keyword>
<comment type="similarity">
    <text evidence="8">Belongs to the short-chain dehydrogenases/reductases (SDR) family. 17-beta-HSD 3 subfamily.</text>
</comment>
<gene>
    <name evidence="9" type="ORF">DILT_LOCUS665</name>
</gene>
<evidence type="ECO:0000313" key="9">
    <source>
        <dbReference type="EMBL" id="VDK35251.1"/>
    </source>
</evidence>
<evidence type="ECO:0000256" key="3">
    <source>
        <dbReference type="ARBA" id="ARBA00022832"/>
    </source>
</evidence>
<evidence type="ECO:0000256" key="1">
    <source>
        <dbReference type="ARBA" id="ARBA00005194"/>
    </source>
</evidence>
<keyword evidence="5" id="KW-0560">Oxidoreductase</keyword>
<dbReference type="PANTHER" id="PTHR43086">
    <property type="entry name" value="VERY-LONG-CHAIN 3-OXOOACYL-COA REDUCTASE"/>
    <property type="match status" value="1"/>
</dbReference>
<comment type="pathway">
    <text evidence="1">Lipid metabolism; fatty acid biosynthesis.</text>
</comment>
<evidence type="ECO:0000256" key="4">
    <source>
        <dbReference type="ARBA" id="ARBA00022857"/>
    </source>
</evidence>
<keyword evidence="2" id="KW-0444">Lipid biosynthesis</keyword>
<organism evidence="9 10">
    <name type="scientific">Dibothriocephalus latus</name>
    <name type="common">Fish tapeworm</name>
    <name type="synonym">Diphyllobothrium latum</name>
    <dbReference type="NCBI Taxonomy" id="60516"/>
    <lineage>
        <taxon>Eukaryota</taxon>
        <taxon>Metazoa</taxon>
        <taxon>Spiralia</taxon>
        <taxon>Lophotrochozoa</taxon>
        <taxon>Platyhelminthes</taxon>
        <taxon>Cestoda</taxon>
        <taxon>Eucestoda</taxon>
        <taxon>Diphyllobothriidea</taxon>
        <taxon>Diphyllobothriidae</taxon>
        <taxon>Dibothriocephalus</taxon>
    </lineage>
</organism>
<dbReference type="GO" id="GO:0016491">
    <property type="term" value="F:oxidoreductase activity"/>
    <property type="evidence" value="ECO:0007669"/>
    <property type="project" value="UniProtKB-KW"/>
</dbReference>
<evidence type="ECO:0000256" key="6">
    <source>
        <dbReference type="ARBA" id="ARBA00023098"/>
    </source>
</evidence>
<dbReference type="Pfam" id="PF00106">
    <property type="entry name" value="adh_short"/>
    <property type="match status" value="1"/>
</dbReference>
<dbReference type="GO" id="GO:0030497">
    <property type="term" value="P:fatty acid elongation"/>
    <property type="evidence" value="ECO:0007669"/>
    <property type="project" value="TreeGrafter"/>
</dbReference>
<dbReference type="Gene3D" id="3.40.50.720">
    <property type="entry name" value="NAD(P)-binding Rossmann-like Domain"/>
    <property type="match status" value="1"/>
</dbReference>